<dbReference type="EMBL" id="JAACJN010000016">
    <property type="protein sequence ID" value="KAF5390301.1"/>
    <property type="molecule type" value="Genomic_DNA"/>
</dbReference>
<feature type="region of interest" description="Disordered" evidence="1">
    <location>
        <begin position="223"/>
        <end position="257"/>
    </location>
</feature>
<evidence type="ECO:0000313" key="3">
    <source>
        <dbReference type="Proteomes" id="UP000518752"/>
    </source>
</evidence>
<keyword evidence="3" id="KW-1185">Reference proteome</keyword>
<accession>A0A8H5HVF4</accession>
<feature type="region of interest" description="Disordered" evidence="1">
    <location>
        <begin position="1"/>
        <end position="31"/>
    </location>
</feature>
<feature type="compositionally biased region" description="Polar residues" evidence="1">
    <location>
        <begin position="145"/>
        <end position="157"/>
    </location>
</feature>
<proteinExistence type="predicted"/>
<feature type="region of interest" description="Disordered" evidence="1">
    <location>
        <begin position="43"/>
        <end position="63"/>
    </location>
</feature>
<feature type="region of interest" description="Disordered" evidence="1">
    <location>
        <begin position="283"/>
        <end position="371"/>
    </location>
</feature>
<feature type="compositionally biased region" description="Basic residues" evidence="1">
    <location>
        <begin position="578"/>
        <end position="587"/>
    </location>
</feature>
<dbReference type="AlphaFoldDB" id="A0A8H5HVF4"/>
<evidence type="ECO:0000256" key="1">
    <source>
        <dbReference type="SAM" id="MobiDB-lite"/>
    </source>
</evidence>
<feature type="compositionally biased region" description="Basic and acidic residues" evidence="1">
    <location>
        <begin position="226"/>
        <end position="245"/>
    </location>
</feature>
<feature type="region of interest" description="Disordered" evidence="1">
    <location>
        <begin position="144"/>
        <end position="168"/>
    </location>
</feature>
<feature type="compositionally biased region" description="Low complexity" evidence="1">
    <location>
        <begin position="286"/>
        <end position="305"/>
    </location>
</feature>
<comment type="caution">
    <text evidence="2">The sequence shown here is derived from an EMBL/GenBank/DDBJ whole genome shotgun (WGS) entry which is preliminary data.</text>
</comment>
<sequence>METDSRPILASPRSFPASSASPVEARPLKRTLTSTSDLEFFKPAESSFNPRPYAPGVAPSSTSQARNKLLHLARTLHRQDHHLISSLNMDPSPADPNAIFIHPPFNDFPGSRKFSEGLTFKLLAENPEWFLDVNDYVRIEDDAQSAPTSQTVQNTSPVPYPPHLEPPRGWCPAKKKNLKELGADSWPEGEEPRLRCTFCRRTYAGVNAKSMWRRHVFEKHKIAMSNRRENSDRPRGRGSMKENKPATKGHSSSQESLVIDMAPQLSVGHIKHKIRFRPAITGDPVATKAPSAALSSTLSTDACSSGDTSMEQDVSTPPLTPSQSSIESSRKSDKFHRSSTPPLSSSPYDPSATPAFRHSPAPTPYDQPWRYPSPSHPFSKVRDLSLSVLLRNSGTFSADSPGPAPGLLPDDHSSPNSSLVSKKSFFVELDTPDSISNKRVSGLKSAARLEESPLGRNLIGRSHRRNISDLSLDNWPSPRNPFLALDEWDSEHQTNPTVAHGLAHGLNPSESPVVRRDMPVQQTGLGIGLLAPFTLPGIASRAIESSDIEDEFEIMDSLTSSRRSTDSVHQTESSTPPPKRRRISSSP</sequence>
<dbReference type="Proteomes" id="UP000518752">
    <property type="component" value="Unassembled WGS sequence"/>
</dbReference>
<dbReference type="OrthoDB" id="2333993at2759"/>
<feature type="compositionally biased region" description="Polar residues" evidence="1">
    <location>
        <begin position="306"/>
        <end position="327"/>
    </location>
</feature>
<feature type="compositionally biased region" description="Polar residues" evidence="1">
    <location>
        <begin position="338"/>
        <end position="348"/>
    </location>
</feature>
<feature type="region of interest" description="Disordered" evidence="1">
    <location>
        <begin position="556"/>
        <end position="587"/>
    </location>
</feature>
<feature type="compositionally biased region" description="Low complexity" evidence="1">
    <location>
        <begin position="10"/>
        <end position="22"/>
    </location>
</feature>
<organism evidence="2 3">
    <name type="scientific">Collybiopsis confluens</name>
    <dbReference type="NCBI Taxonomy" id="2823264"/>
    <lineage>
        <taxon>Eukaryota</taxon>
        <taxon>Fungi</taxon>
        <taxon>Dikarya</taxon>
        <taxon>Basidiomycota</taxon>
        <taxon>Agaricomycotina</taxon>
        <taxon>Agaricomycetes</taxon>
        <taxon>Agaricomycetidae</taxon>
        <taxon>Agaricales</taxon>
        <taxon>Marasmiineae</taxon>
        <taxon>Omphalotaceae</taxon>
        <taxon>Collybiopsis</taxon>
    </lineage>
</organism>
<name>A0A8H5HVF4_9AGAR</name>
<protein>
    <submittedName>
        <fullName evidence="2">Uncharacterized protein</fullName>
    </submittedName>
</protein>
<evidence type="ECO:0000313" key="2">
    <source>
        <dbReference type="EMBL" id="KAF5390301.1"/>
    </source>
</evidence>
<reference evidence="2 3" key="1">
    <citation type="journal article" date="2020" name="ISME J.">
        <title>Uncovering the hidden diversity of litter-decomposition mechanisms in mushroom-forming fungi.</title>
        <authorList>
            <person name="Floudas D."/>
            <person name="Bentzer J."/>
            <person name="Ahren D."/>
            <person name="Johansson T."/>
            <person name="Persson P."/>
            <person name="Tunlid A."/>
        </authorList>
    </citation>
    <scope>NUCLEOTIDE SEQUENCE [LARGE SCALE GENOMIC DNA]</scope>
    <source>
        <strain evidence="2 3">CBS 406.79</strain>
    </source>
</reference>
<gene>
    <name evidence="2" type="ORF">D9757_002835</name>
</gene>